<dbReference type="InterPro" id="IPR002324">
    <property type="entry name" value="Cyt_c_ID"/>
</dbReference>
<dbReference type="GO" id="GO:0005506">
    <property type="term" value="F:iron ion binding"/>
    <property type="evidence" value="ECO:0007669"/>
    <property type="project" value="InterPro"/>
</dbReference>
<dbReference type="InterPro" id="IPR009056">
    <property type="entry name" value="Cyt_c-like_dom"/>
</dbReference>
<evidence type="ECO:0000313" key="11">
    <source>
        <dbReference type="Proteomes" id="UP000185221"/>
    </source>
</evidence>
<sequence length="154" mass="16482">MKITILSKSAMIMLAALLVACGAENKEEKAVVVEKETPVVKEAPKEPEPTVSEPEVEEVKEEAVVSEASKTISGEDKIANSDCLSCHMKERQVVGPAFLDIAAEYENNDANVSKLATKVIEGGAGVWGEAAMPPHPTLSEEDAKDMVRYILGLS</sequence>
<dbReference type="Gene3D" id="1.10.760.10">
    <property type="entry name" value="Cytochrome c-like domain"/>
    <property type="match status" value="1"/>
</dbReference>
<feature type="binding site" description="covalent" evidence="6">
    <location>
        <position position="87"/>
    </location>
    <ligand>
        <name>heme c</name>
        <dbReference type="ChEBI" id="CHEBI:61717"/>
    </ligand>
</feature>
<dbReference type="Proteomes" id="UP000185221">
    <property type="component" value="Unassembled WGS sequence"/>
</dbReference>
<comment type="PTM">
    <text evidence="6">Binds 1 heme c group covalently per subunit.</text>
</comment>
<accession>A0A1N6DTM9</accession>
<gene>
    <name evidence="10" type="ORF">SAMN05444394_1371</name>
</gene>
<reference evidence="11" key="1">
    <citation type="submission" date="2016-11" db="EMBL/GenBank/DDBJ databases">
        <authorList>
            <person name="Varghese N."/>
            <person name="Submissions S."/>
        </authorList>
    </citation>
    <scope>NUCLEOTIDE SEQUENCE [LARGE SCALE GENOMIC DNA]</scope>
    <source>
        <strain evidence="11">DSM 15292</strain>
    </source>
</reference>
<evidence type="ECO:0000256" key="8">
    <source>
        <dbReference type="SAM" id="SignalP"/>
    </source>
</evidence>
<evidence type="ECO:0000256" key="1">
    <source>
        <dbReference type="ARBA" id="ARBA00022448"/>
    </source>
</evidence>
<feature type="binding site" description="covalent" evidence="6">
    <location>
        <position position="132"/>
    </location>
    <ligand>
        <name>heme c</name>
        <dbReference type="ChEBI" id="CHEBI:61717"/>
    </ligand>
</feature>
<feature type="binding site" description="axial binding residue" evidence="6">
    <location>
        <position position="83"/>
    </location>
    <ligand>
        <name>heme c</name>
        <dbReference type="ChEBI" id="CHEBI:61717"/>
    </ligand>
    <ligandPart>
        <name>Fe</name>
        <dbReference type="ChEBI" id="CHEBI:18248"/>
    </ligandPart>
</feature>
<evidence type="ECO:0000256" key="2">
    <source>
        <dbReference type="ARBA" id="ARBA00022617"/>
    </source>
</evidence>
<name>A0A1N6DTM9_9BACT</name>
<evidence type="ECO:0000259" key="9">
    <source>
        <dbReference type="PROSITE" id="PS51007"/>
    </source>
</evidence>
<feature type="chain" id="PRO_5012952424" evidence="8">
    <location>
        <begin position="26"/>
        <end position="154"/>
    </location>
</feature>
<feature type="region of interest" description="Disordered" evidence="7">
    <location>
        <begin position="42"/>
        <end position="68"/>
    </location>
</feature>
<dbReference type="SUPFAM" id="SSF46626">
    <property type="entry name" value="Cytochrome c"/>
    <property type="match status" value="1"/>
</dbReference>
<evidence type="ECO:0000256" key="4">
    <source>
        <dbReference type="ARBA" id="ARBA00022982"/>
    </source>
</evidence>
<dbReference type="PRINTS" id="PR00606">
    <property type="entry name" value="CYTCHROMECID"/>
</dbReference>
<keyword evidence="11" id="KW-1185">Reference proteome</keyword>
<dbReference type="STRING" id="226505.SAMN05444394_1371"/>
<keyword evidence="3 6" id="KW-0479">Metal-binding</keyword>
<keyword evidence="5 6" id="KW-0408">Iron</keyword>
<dbReference type="RefSeq" id="WP_084560883.1">
    <property type="nucleotide sequence ID" value="NZ_FSRC01000001.1"/>
</dbReference>
<evidence type="ECO:0000313" key="10">
    <source>
        <dbReference type="EMBL" id="SIN74044.1"/>
    </source>
</evidence>
<dbReference type="GO" id="GO:0009055">
    <property type="term" value="F:electron transfer activity"/>
    <property type="evidence" value="ECO:0007669"/>
    <property type="project" value="InterPro"/>
</dbReference>
<dbReference type="Pfam" id="PF00034">
    <property type="entry name" value="Cytochrom_C"/>
    <property type="match status" value="1"/>
</dbReference>
<dbReference type="AlphaFoldDB" id="A0A1N6DTM9"/>
<dbReference type="PROSITE" id="PS51007">
    <property type="entry name" value="CYTC"/>
    <property type="match status" value="1"/>
</dbReference>
<feature type="domain" description="Cytochrome c" evidence="9">
    <location>
        <begin position="69"/>
        <end position="154"/>
    </location>
</feature>
<evidence type="ECO:0000256" key="3">
    <source>
        <dbReference type="ARBA" id="ARBA00022723"/>
    </source>
</evidence>
<dbReference type="PROSITE" id="PS51257">
    <property type="entry name" value="PROKAR_LIPOPROTEIN"/>
    <property type="match status" value="1"/>
</dbReference>
<feature type="signal peptide" evidence="8">
    <location>
        <begin position="1"/>
        <end position="25"/>
    </location>
</feature>
<proteinExistence type="predicted"/>
<protein>
    <submittedName>
        <fullName evidence="10">Cytochrome c</fullName>
    </submittedName>
</protein>
<evidence type="ECO:0000256" key="7">
    <source>
        <dbReference type="SAM" id="MobiDB-lite"/>
    </source>
</evidence>
<keyword evidence="4" id="KW-0249">Electron transport</keyword>
<organism evidence="10 11">
    <name type="scientific">Algoriphagus halophilus</name>
    <dbReference type="NCBI Taxonomy" id="226505"/>
    <lineage>
        <taxon>Bacteria</taxon>
        <taxon>Pseudomonadati</taxon>
        <taxon>Bacteroidota</taxon>
        <taxon>Cytophagia</taxon>
        <taxon>Cytophagales</taxon>
        <taxon>Cyclobacteriaceae</taxon>
        <taxon>Algoriphagus</taxon>
    </lineage>
</organism>
<evidence type="ECO:0000256" key="6">
    <source>
        <dbReference type="PIRSR" id="PIRSR602324-1"/>
    </source>
</evidence>
<evidence type="ECO:0000256" key="5">
    <source>
        <dbReference type="ARBA" id="ARBA00023004"/>
    </source>
</evidence>
<dbReference type="EMBL" id="FSRC01000001">
    <property type="protein sequence ID" value="SIN74044.1"/>
    <property type="molecule type" value="Genomic_DNA"/>
</dbReference>
<dbReference type="GO" id="GO:0020037">
    <property type="term" value="F:heme binding"/>
    <property type="evidence" value="ECO:0007669"/>
    <property type="project" value="InterPro"/>
</dbReference>
<keyword evidence="8" id="KW-0732">Signal</keyword>
<keyword evidence="1" id="KW-0813">Transport</keyword>
<dbReference type="InterPro" id="IPR036909">
    <property type="entry name" value="Cyt_c-like_dom_sf"/>
</dbReference>
<keyword evidence="2 6" id="KW-0349">Heme</keyword>